<reference evidence="2" key="1">
    <citation type="journal article" date="2021" name="Nat. Commun.">
        <title>Genetic determinants of endophytism in the Arabidopsis root mycobiome.</title>
        <authorList>
            <person name="Mesny F."/>
            <person name="Miyauchi S."/>
            <person name="Thiergart T."/>
            <person name="Pickel B."/>
            <person name="Atanasova L."/>
            <person name="Karlsson M."/>
            <person name="Huettel B."/>
            <person name="Barry K.W."/>
            <person name="Haridas S."/>
            <person name="Chen C."/>
            <person name="Bauer D."/>
            <person name="Andreopoulos W."/>
            <person name="Pangilinan J."/>
            <person name="LaButti K."/>
            <person name="Riley R."/>
            <person name="Lipzen A."/>
            <person name="Clum A."/>
            <person name="Drula E."/>
            <person name="Henrissat B."/>
            <person name="Kohler A."/>
            <person name="Grigoriev I.V."/>
            <person name="Martin F.M."/>
            <person name="Hacquard S."/>
        </authorList>
    </citation>
    <scope>NUCLEOTIDE SEQUENCE</scope>
    <source>
        <strain evidence="2">MPI-SDFR-AT-0120</strain>
    </source>
</reference>
<feature type="domain" description="AB hydrolase-1" evidence="1">
    <location>
        <begin position="29"/>
        <end position="314"/>
    </location>
</feature>
<keyword evidence="3" id="KW-1185">Reference proteome</keyword>
<dbReference type="Pfam" id="PF00561">
    <property type="entry name" value="Abhydrolase_1"/>
    <property type="match status" value="1"/>
</dbReference>
<dbReference type="EMBL" id="JAGMVJ010000019">
    <property type="protein sequence ID" value="KAH7076186.1"/>
    <property type="molecule type" value="Genomic_DNA"/>
</dbReference>
<protein>
    <submittedName>
        <fullName evidence="2">Alpha/Beta hydrolase protein</fullName>
    </submittedName>
</protein>
<gene>
    <name evidence="2" type="ORF">FB567DRAFT_452382</name>
</gene>
<evidence type="ECO:0000313" key="2">
    <source>
        <dbReference type="EMBL" id="KAH7076186.1"/>
    </source>
</evidence>
<dbReference type="GO" id="GO:0046464">
    <property type="term" value="P:acylglycerol catabolic process"/>
    <property type="evidence" value="ECO:0007669"/>
    <property type="project" value="TreeGrafter"/>
</dbReference>
<accession>A0A8K0VU16</accession>
<keyword evidence="2" id="KW-0378">Hydrolase</keyword>
<dbReference type="Proteomes" id="UP000813461">
    <property type="component" value="Unassembled WGS sequence"/>
</dbReference>
<dbReference type="PANTHER" id="PTHR43798">
    <property type="entry name" value="MONOACYLGLYCEROL LIPASE"/>
    <property type="match status" value="1"/>
</dbReference>
<dbReference type="SUPFAM" id="SSF53474">
    <property type="entry name" value="alpha/beta-Hydrolases"/>
    <property type="match status" value="1"/>
</dbReference>
<evidence type="ECO:0000259" key="1">
    <source>
        <dbReference type="Pfam" id="PF00561"/>
    </source>
</evidence>
<dbReference type="GO" id="GO:0016020">
    <property type="term" value="C:membrane"/>
    <property type="evidence" value="ECO:0007669"/>
    <property type="project" value="TreeGrafter"/>
</dbReference>
<dbReference type="InterPro" id="IPR029058">
    <property type="entry name" value="AB_hydrolase_fold"/>
</dbReference>
<organism evidence="2 3">
    <name type="scientific">Paraphoma chrysanthemicola</name>
    <dbReference type="NCBI Taxonomy" id="798071"/>
    <lineage>
        <taxon>Eukaryota</taxon>
        <taxon>Fungi</taxon>
        <taxon>Dikarya</taxon>
        <taxon>Ascomycota</taxon>
        <taxon>Pezizomycotina</taxon>
        <taxon>Dothideomycetes</taxon>
        <taxon>Pleosporomycetidae</taxon>
        <taxon>Pleosporales</taxon>
        <taxon>Pleosporineae</taxon>
        <taxon>Phaeosphaeriaceae</taxon>
        <taxon>Paraphoma</taxon>
    </lineage>
</organism>
<evidence type="ECO:0000313" key="3">
    <source>
        <dbReference type="Proteomes" id="UP000813461"/>
    </source>
</evidence>
<dbReference type="PANTHER" id="PTHR43798:SF33">
    <property type="entry name" value="HYDROLASE, PUTATIVE (AFU_ORTHOLOGUE AFUA_2G14860)-RELATED"/>
    <property type="match status" value="1"/>
</dbReference>
<dbReference type="InterPro" id="IPR000073">
    <property type="entry name" value="AB_hydrolase_1"/>
</dbReference>
<dbReference type="OrthoDB" id="284184at2759"/>
<dbReference type="PRINTS" id="PR00412">
    <property type="entry name" value="EPOXHYDRLASE"/>
</dbReference>
<name>A0A8K0VU16_9PLEO</name>
<comment type="caution">
    <text evidence="2">The sequence shown here is derived from an EMBL/GenBank/DDBJ whole genome shotgun (WGS) entry which is preliminary data.</text>
</comment>
<dbReference type="GO" id="GO:0047372">
    <property type="term" value="F:monoacylglycerol lipase activity"/>
    <property type="evidence" value="ECO:0007669"/>
    <property type="project" value="TreeGrafter"/>
</dbReference>
<sequence length="332" mass="37906">MDAFDKKTLKTSRGYTYTYYTSDGDKSLPTLFFQHGWPDNAELWKDIAGPLRSVNHPIIIPDLLGYDGTDKPTDPAEYKWDKMTQDLVEIIDTEKADKIISIGHDWGAGCASRMYHYHPDRVVGLILLNVAYMPPGRQPFDLDGTNAFTESVFGYPLFSYWHLFTAEDGPSVLKNNVERLYQAMHGEGDAMKRLFTGKNAMREWLTNGGDDIPLRPFAQDEKFKQAFIERMQRDGFEGPQCWYKATVFNKQHECDSKLPASVDKVEVPLLYLGTTQDPVCRPEVGIPHIQAGLLPHLEQAELIDSSHWVPYENPAEVVKRMEPWLKKTFGKI</sequence>
<dbReference type="InterPro" id="IPR000639">
    <property type="entry name" value="Epox_hydrolase-like"/>
</dbReference>
<dbReference type="InterPro" id="IPR050266">
    <property type="entry name" value="AB_hydrolase_sf"/>
</dbReference>
<dbReference type="Gene3D" id="3.40.50.1820">
    <property type="entry name" value="alpha/beta hydrolase"/>
    <property type="match status" value="1"/>
</dbReference>
<proteinExistence type="predicted"/>
<dbReference type="AlphaFoldDB" id="A0A8K0VU16"/>